<feature type="transmembrane region" description="Helical" evidence="8">
    <location>
        <begin position="324"/>
        <end position="348"/>
    </location>
</feature>
<dbReference type="GO" id="GO:0005886">
    <property type="term" value="C:plasma membrane"/>
    <property type="evidence" value="ECO:0007669"/>
    <property type="project" value="UniProtKB-SubCell"/>
</dbReference>
<feature type="transmembrane region" description="Helical" evidence="8">
    <location>
        <begin position="485"/>
        <end position="507"/>
    </location>
</feature>
<feature type="transmembrane region" description="Helical" evidence="8">
    <location>
        <begin position="177"/>
        <end position="193"/>
    </location>
</feature>
<feature type="transmembrane region" description="Helical" evidence="8">
    <location>
        <begin position="418"/>
        <end position="440"/>
    </location>
</feature>
<feature type="transmembrane region" description="Helical" evidence="8">
    <location>
        <begin position="242"/>
        <end position="262"/>
    </location>
</feature>
<accession>A0A3P5WQW7</accession>
<evidence type="ECO:0000256" key="7">
    <source>
        <dbReference type="ARBA" id="ARBA00023136"/>
    </source>
</evidence>
<dbReference type="PRINTS" id="PR01806">
    <property type="entry name" value="VIRFACTRMVIN"/>
</dbReference>
<feature type="transmembrane region" description="Helical" evidence="8">
    <location>
        <begin position="393"/>
        <end position="412"/>
    </location>
</feature>
<evidence type="ECO:0000256" key="4">
    <source>
        <dbReference type="ARBA" id="ARBA00022960"/>
    </source>
</evidence>
<dbReference type="Proteomes" id="UP000270468">
    <property type="component" value="Unassembled WGS sequence"/>
</dbReference>
<feature type="transmembrane region" description="Helical" evidence="8">
    <location>
        <begin position="62"/>
        <end position="83"/>
    </location>
</feature>
<dbReference type="PANTHER" id="PTHR47019:SF1">
    <property type="entry name" value="LIPID II FLIPPASE MURJ"/>
    <property type="match status" value="1"/>
</dbReference>
<evidence type="ECO:0000313" key="9">
    <source>
        <dbReference type="EMBL" id="VDC23925.1"/>
    </source>
</evidence>
<dbReference type="GO" id="GO:0008360">
    <property type="term" value="P:regulation of cell shape"/>
    <property type="evidence" value="ECO:0007669"/>
    <property type="project" value="UniProtKB-KW"/>
</dbReference>
<keyword evidence="2" id="KW-1003">Cell membrane</keyword>
<comment type="subcellular location">
    <subcellularLocation>
        <location evidence="1">Cell membrane</location>
        <topology evidence="1">Multi-pass membrane protein</topology>
    </subcellularLocation>
</comment>
<keyword evidence="7 8" id="KW-0472">Membrane</keyword>
<dbReference type="PANTHER" id="PTHR47019">
    <property type="entry name" value="LIPID II FLIPPASE MURJ"/>
    <property type="match status" value="1"/>
</dbReference>
<reference evidence="9 10" key="1">
    <citation type="submission" date="2018-11" db="EMBL/GenBank/DDBJ databases">
        <authorList>
            <person name="Criscuolo A."/>
        </authorList>
    </citation>
    <scope>NUCLEOTIDE SEQUENCE [LARGE SCALE GENOMIC DNA]</scope>
    <source>
        <strain evidence="9">ATB-66</strain>
    </source>
</reference>
<keyword evidence="5" id="KW-0573">Peptidoglycan synthesis</keyword>
<dbReference type="GO" id="GO:0034204">
    <property type="term" value="P:lipid translocation"/>
    <property type="evidence" value="ECO:0007669"/>
    <property type="project" value="TreeGrafter"/>
</dbReference>
<gene>
    <name evidence="9" type="primary">murJ</name>
    <name evidence="9" type="ORF">FILTAD_00939</name>
</gene>
<evidence type="ECO:0000256" key="5">
    <source>
        <dbReference type="ARBA" id="ARBA00022984"/>
    </source>
</evidence>
<feature type="transmembrane region" description="Helical" evidence="8">
    <location>
        <begin position="143"/>
        <end position="165"/>
    </location>
</feature>
<feature type="transmembrane region" description="Helical" evidence="8">
    <location>
        <begin position="104"/>
        <end position="123"/>
    </location>
</feature>
<name>A0A3P5WQW7_9BACL</name>
<protein>
    <submittedName>
        <fullName evidence="9">Putative peptidoglycan biosynthesis protein MurJ</fullName>
    </submittedName>
</protein>
<evidence type="ECO:0000256" key="8">
    <source>
        <dbReference type="SAM" id="Phobius"/>
    </source>
</evidence>
<dbReference type="InterPro" id="IPR004268">
    <property type="entry name" value="MurJ"/>
</dbReference>
<keyword evidence="10" id="KW-1185">Reference proteome</keyword>
<evidence type="ECO:0000256" key="6">
    <source>
        <dbReference type="ARBA" id="ARBA00022989"/>
    </source>
</evidence>
<dbReference type="GO" id="GO:0015648">
    <property type="term" value="F:lipid-linked peptidoglycan transporter activity"/>
    <property type="evidence" value="ECO:0007669"/>
    <property type="project" value="TreeGrafter"/>
</dbReference>
<dbReference type="GO" id="GO:0009252">
    <property type="term" value="P:peptidoglycan biosynthetic process"/>
    <property type="evidence" value="ECO:0007669"/>
    <property type="project" value="UniProtKB-KW"/>
</dbReference>
<sequence>MFSLAPSDCRELSYVEGIMNGLKKAALWTTALALVLKVSGFIRESVVAKEFGASSETDAYFLAFGFITLVVAMISTGFNNVFLPMYVKSRVAGEDADDRNANALLNWTMVVFVGISLVGWFFADAFVPFIYGNMSADTAVLAIRMTQIFFAFMTMIALSGLLDSYLQSRRIFVPSQVSKLLATLMAALFALFFSDVWGIFSLVYGFIFGTVIGVIVQVVALVRSDYTWQLTFRMDRMFGKVFLALIIPSLLNSVVGQVNLFVNRFFASGTGDAAVTYLNNSSLIISIPNAIYATTLAAIIFTLMSEQTEDLKKFRDTVFRGMEISLVTLLPIAIGLLVVGDAIISFIYEHGKFTATDTANTHIALLWYLPIIVFQGMQLILSKSMYARGKTAVVFRISVTTIVLNFVMNWLLVDKYGYPALAISASIVSVYYFAVSMVVVYKDLGMVEFKRFARMSSRVVGPAIVMGLAIWGLKVGLGASAWTAIVQLAVLVPIGVAVYAGMLLLFYREGARRFIGLLRR</sequence>
<organism evidence="9 10">
    <name type="scientific">Filibacter tadaridae</name>
    <dbReference type="NCBI Taxonomy" id="2483811"/>
    <lineage>
        <taxon>Bacteria</taxon>
        <taxon>Bacillati</taxon>
        <taxon>Bacillota</taxon>
        <taxon>Bacilli</taxon>
        <taxon>Bacillales</taxon>
        <taxon>Caryophanaceae</taxon>
        <taxon>Filibacter</taxon>
    </lineage>
</organism>
<dbReference type="EMBL" id="UXAV01000027">
    <property type="protein sequence ID" value="VDC23925.1"/>
    <property type="molecule type" value="Genomic_DNA"/>
</dbReference>
<evidence type="ECO:0000256" key="2">
    <source>
        <dbReference type="ARBA" id="ARBA00022475"/>
    </source>
</evidence>
<feature type="transmembrane region" description="Helical" evidence="8">
    <location>
        <begin position="360"/>
        <end position="381"/>
    </location>
</feature>
<feature type="transmembrane region" description="Helical" evidence="8">
    <location>
        <begin position="452"/>
        <end position="473"/>
    </location>
</feature>
<feature type="transmembrane region" description="Helical" evidence="8">
    <location>
        <begin position="199"/>
        <end position="222"/>
    </location>
</feature>
<keyword evidence="4" id="KW-0133">Cell shape</keyword>
<evidence type="ECO:0000313" key="10">
    <source>
        <dbReference type="Proteomes" id="UP000270468"/>
    </source>
</evidence>
<keyword evidence="6 8" id="KW-1133">Transmembrane helix</keyword>
<proteinExistence type="predicted"/>
<feature type="transmembrane region" description="Helical" evidence="8">
    <location>
        <begin position="282"/>
        <end position="303"/>
    </location>
</feature>
<dbReference type="Pfam" id="PF03023">
    <property type="entry name" value="MurJ"/>
    <property type="match status" value="1"/>
</dbReference>
<keyword evidence="3 8" id="KW-0812">Transmembrane</keyword>
<evidence type="ECO:0000256" key="3">
    <source>
        <dbReference type="ARBA" id="ARBA00022692"/>
    </source>
</evidence>
<dbReference type="AlphaFoldDB" id="A0A3P5WQW7"/>
<dbReference type="InterPro" id="IPR051050">
    <property type="entry name" value="Lipid_II_flippase_MurJ/MviN"/>
</dbReference>
<evidence type="ECO:0000256" key="1">
    <source>
        <dbReference type="ARBA" id="ARBA00004651"/>
    </source>
</evidence>